<evidence type="ECO:0000256" key="5">
    <source>
        <dbReference type="SAM" id="Phobius"/>
    </source>
</evidence>
<comment type="caution">
    <text evidence="7">The sequence shown here is derived from an EMBL/GenBank/DDBJ whole genome shotgun (WGS) entry which is preliminary data.</text>
</comment>
<organism evidence="7 8">
    <name type="scientific">Clostridium thermobutyricum</name>
    <dbReference type="NCBI Taxonomy" id="29372"/>
    <lineage>
        <taxon>Bacteria</taxon>
        <taxon>Bacillati</taxon>
        <taxon>Bacillota</taxon>
        <taxon>Clostridia</taxon>
        <taxon>Eubacteriales</taxon>
        <taxon>Clostridiaceae</taxon>
        <taxon>Clostridium</taxon>
    </lineage>
</organism>
<dbReference type="GO" id="GO:0016020">
    <property type="term" value="C:membrane"/>
    <property type="evidence" value="ECO:0007669"/>
    <property type="project" value="UniProtKB-SubCell"/>
</dbReference>
<keyword evidence="4 5" id="KW-0472">Membrane</keyword>
<feature type="transmembrane region" description="Helical" evidence="5">
    <location>
        <begin position="56"/>
        <end position="76"/>
    </location>
</feature>
<evidence type="ECO:0000313" key="7">
    <source>
        <dbReference type="EMBL" id="ENZ01257.1"/>
    </source>
</evidence>
<dbReference type="Proteomes" id="UP000013097">
    <property type="component" value="Unassembled WGS sequence"/>
</dbReference>
<evidence type="ECO:0000256" key="3">
    <source>
        <dbReference type="ARBA" id="ARBA00022989"/>
    </source>
</evidence>
<feature type="transmembrane region" description="Helical" evidence="5">
    <location>
        <begin position="82"/>
        <end position="103"/>
    </location>
</feature>
<name>N9Y0B2_9CLOT</name>
<evidence type="ECO:0000256" key="1">
    <source>
        <dbReference type="ARBA" id="ARBA00004141"/>
    </source>
</evidence>
<protein>
    <recommendedName>
        <fullName evidence="6">TM2 domain-containing protein</fullName>
    </recommendedName>
</protein>
<keyword evidence="2 5" id="KW-0812">Transmembrane</keyword>
<accession>N9Y0B2</accession>
<dbReference type="AlphaFoldDB" id="N9Y0B2"/>
<comment type="subcellular location">
    <subcellularLocation>
        <location evidence="1">Membrane</location>
        <topology evidence="1">Multi-pass membrane protein</topology>
    </subcellularLocation>
</comment>
<dbReference type="EMBL" id="AGYT01000009">
    <property type="protein sequence ID" value="ENZ01257.1"/>
    <property type="molecule type" value="Genomic_DNA"/>
</dbReference>
<keyword evidence="8" id="KW-1185">Reference proteome</keyword>
<gene>
    <name evidence="7" type="ORF">HMPREF1092_01965</name>
</gene>
<dbReference type="PATRIC" id="fig|999411.4.peg.1931"/>
<keyword evidence="3 5" id="KW-1133">Transmembrane helix</keyword>
<evidence type="ECO:0000313" key="8">
    <source>
        <dbReference type="Proteomes" id="UP000013097"/>
    </source>
</evidence>
<feature type="transmembrane region" description="Helical" evidence="5">
    <location>
        <begin position="115"/>
        <end position="133"/>
    </location>
</feature>
<evidence type="ECO:0000256" key="2">
    <source>
        <dbReference type="ARBA" id="ARBA00022692"/>
    </source>
</evidence>
<evidence type="ECO:0000256" key="4">
    <source>
        <dbReference type="ARBA" id="ARBA00023136"/>
    </source>
</evidence>
<feature type="domain" description="TM2" evidence="6">
    <location>
        <begin position="113"/>
        <end position="150"/>
    </location>
</feature>
<reference evidence="7 8" key="1">
    <citation type="submission" date="2013-01" db="EMBL/GenBank/DDBJ databases">
        <title>The Genome Sequence of Clostridium colicanis 209318.</title>
        <authorList>
            <consortium name="The Broad Institute Genome Sequencing Platform"/>
            <person name="Earl A."/>
            <person name="Ward D."/>
            <person name="Feldgarden M."/>
            <person name="Gevers D."/>
            <person name="Courvalin P."/>
            <person name="Lambert T."/>
            <person name="Walker B."/>
            <person name="Young S.K."/>
            <person name="Zeng Q."/>
            <person name="Gargeya S."/>
            <person name="Fitzgerald M."/>
            <person name="Haas B."/>
            <person name="Abouelleil A."/>
            <person name="Alvarado L."/>
            <person name="Arachchi H.M."/>
            <person name="Berlin A.M."/>
            <person name="Chapman S.B."/>
            <person name="Dewar J."/>
            <person name="Goldberg J."/>
            <person name="Griggs A."/>
            <person name="Gujja S."/>
            <person name="Hansen M."/>
            <person name="Howarth C."/>
            <person name="Imamovic A."/>
            <person name="Larimer J."/>
            <person name="McCowan C."/>
            <person name="Murphy C."/>
            <person name="Neiman D."/>
            <person name="Pearson M."/>
            <person name="Priest M."/>
            <person name="Roberts A."/>
            <person name="Saif S."/>
            <person name="Shea T."/>
            <person name="Sisk P."/>
            <person name="Sykes S."/>
            <person name="Wortman J."/>
            <person name="Nusbaum C."/>
            <person name="Birren B."/>
        </authorList>
    </citation>
    <scope>NUCLEOTIDE SEQUENCE [LARGE SCALE GENOMIC DNA]</scope>
    <source>
        <strain evidence="7 8">209318</strain>
    </source>
</reference>
<feature type="transmembrane region" description="Helical" evidence="5">
    <location>
        <begin position="139"/>
        <end position="157"/>
    </location>
</feature>
<feature type="transmembrane region" description="Helical" evidence="5">
    <location>
        <begin position="169"/>
        <end position="191"/>
    </location>
</feature>
<evidence type="ECO:0000259" key="6">
    <source>
        <dbReference type="Pfam" id="PF05154"/>
    </source>
</evidence>
<proteinExistence type="predicted"/>
<dbReference type="InterPro" id="IPR007829">
    <property type="entry name" value="TM2"/>
</dbReference>
<dbReference type="RefSeq" id="WP_002598459.1">
    <property type="nucleotide sequence ID" value="NZ_KB850956.1"/>
</dbReference>
<dbReference type="HOGENOM" id="CLU_1400361_0_0_9"/>
<dbReference type="Pfam" id="PF05154">
    <property type="entry name" value="TM2"/>
    <property type="match status" value="1"/>
</dbReference>
<sequence>MKCNKCGSEIKNEALDHCLCCGERIERKSCVKLSTLFFGGEFGLHRFVSGRSISGMIMYIVGVTTFILGNFTGALSNLITTLGSTTLIVWMIVDFILIINNKFYEIKPLKKPKKYKSIALILTILLGWTGIHKVYLKKYYSGITMAGVSYSISYLIIGNETGIWTNVCALLMFILLIWILVDFVLICINFYKLD</sequence>